<sequence length="151" mass="16914">MLCFRTVISEHLEFEQLSEIDDLLKLKVKGESSGFAGTADCYVNEAQFQAFCAQLSGFPKKREDRVQFCFGENDQLSYFNIKFSCIDSSGRILAAIQIVSRGTRYPREKVCFVASFSFKVEPAAFDRFVKGLSRVAVINNVGLKAALVNET</sequence>
<proteinExistence type="predicted"/>
<name>A0ABP2Z9G6_9GAMM</name>
<protein>
    <submittedName>
        <fullName evidence="1">Uncharacterized protein</fullName>
    </submittedName>
</protein>
<evidence type="ECO:0000313" key="2">
    <source>
        <dbReference type="Proteomes" id="UP000017548"/>
    </source>
</evidence>
<organism evidence="1 2">
    <name type="scientific">Shewanella decolorationis S12</name>
    <dbReference type="NCBI Taxonomy" id="1353536"/>
    <lineage>
        <taxon>Bacteria</taxon>
        <taxon>Pseudomonadati</taxon>
        <taxon>Pseudomonadota</taxon>
        <taxon>Gammaproteobacteria</taxon>
        <taxon>Alteromonadales</taxon>
        <taxon>Shewanellaceae</taxon>
        <taxon>Shewanella</taxon>
    </lineage>
</organism>
<accession>A0ABP2Z9G6</accession>
<keyword evidence="2" id="KW-1185">Reference proteome</keyword>
<gene>
    <name evidence="1" type="ORF">SHD_0127</name>
</gene>
<dbReference type="Proteomes" id="UP000017548">
    <property type="component" value="Unassembled WGS sequence"/>
</dbReference>
<reference evidence="1 2" key="1">
    <citation type="journal article" date="2013" name="Genome Announc.">
        <title>Draft Genome Sequence of Shewanella decolorationis S12, a Dye-Degrading Bacterium Isolated from a Wastewater Treatment Plant.</title>
        <authorList>
            <person name="Xu M."/>
            <person name="Fang Y."/>
            <person name="Liu J."/>
            <person name="Chen X."/>
            <person name="Sun G."/>
            <person name="Guo J."/>
            <person name="Hua Z."/>
            <person name="Tu Q."/>
            <person name="Wu L."/>
            <person name="Zhou J."/>
            <person name="Liu X."/>
        </authorList>
    </citation>
    <scope>NUCLEOTIDE SEQUENCE [LARGE SCALE GENOMIC DNA]</scope>
    <source>
        <strain evidence="1 2">S12</strain>
    </source>
</reference>
<comment type="caution">
    <text evidence="1">The sequence shown here is derived from an EMBL/GenBank/DDBJ whole genome shotgun (WGS) entry which is preliminary data.</text>
</comment>
<dbReference type="EMBL" id="AXZL01000004">
    <property type="protein sequence ID" value="ESE43233.1"/>
    <property type="molecule type" value="Genomic_DNA"/>
</dbReference>
<evidence type="ECO:0000313" key="1">
    <source>
        <dbReference type="EMBL" id="ESE43233.1"/>
    </source>
</evidence>